<feature type="transmembrane region" description="Helical" evidence="1">
    <location>
        <begin position="44"/>
        <end position="66"/>
    </location>
</feature>
<gene>
    <name evidence="2" type="ORF">PSM36_3011</name>
</gene>
<proteinExistence type="predicted"/>
<keyword evidence="1" id="KW-0472">Membrane</keyword>
<reference evidence="2 3" key="1">
    <citation type="submission" date="2016-08" db="EMBL/GenBank/DDBJ databases">
        <authorList>
            <person name="Seilhamer J.J."/>
        </authorList>
    </citation>
    <scope>NUCLEOTIDE SEQUENCE [LARGE SCALE GENOMIC DNA]</scope>
    <source>
        <strain evidence="2">M3/6</strain>
    </source>
</reference>
<keyword evidence="3" id="KW-1185">Reference proteome</keyword>
<sequence length="141" mass="16311">MRLKLENNTILPFLLTNLNGGGKSLYNLLKSLRSLFLKRLSSRFICFFSFMSKSVFGVRYLFLLVLNKVGISMSALSGRQSLLCFLETISANITPVFLPYFETLHFPTNHNNIIQGMMRLHESEKPYIPSLFVIKPEFYFE</sequence>
<dbReference type="AlphaFoldDB" id="A0A1R3T3M8"/>
<dbReference type="KEGG" id="psac:PSM36_3011"/>
<evidence type="ECO:0000256" key="1">
    <source>
        <dbReference type="SAM" id="Phobius"/>
    </source>
</evidence>
<name>A0A1R3T3M8_9BACT</name>
<accession>A0A1R3T3M8</accession>
<organism evidence="2 3">
    <name type="scientific">Proteiniphilum saccharofermentans</name>
    <dbReference type="NCBI Taxonomy" id="1642647"/>
    <lineage>
        <taxon>Bacteria</taxon>
        <taxon>Pseudomonadati</taxon>
        <taxon>Bacteroidota</taxon>
        <taxon>Bacteroidia</taxon>
        <taxon>Bacteroidales</taxon>
        <taxon>Dysgonomonadaceae</taxon>
        <taxon>Proteiniphilum</taxon>
    </lineage>
</organism>
<keyword evidence="1" id="KW-0812">Transmembrane</keyword>
<dbReference type="STRING" id="1642647.PSM36_3011"/>
<protein>
    <submittedName>
        <fullName evidence="2">Putative membrane protein</fullName>
    </submittedName>
</protein>
<evidence type="ECO:0000313" key="3">
    <source>
        <dbReference type="Proteomes" id="UP000187464"/>
    </source>
</evidence>
<dbReference type="EMBL" id="LT605205">
    <property type="protein sequence ID" value="SCD21800.1"/>
    <property type="molecule type" value="Genomic_DNA"/>
</dbReference>
<evidence type="ECO:0000313" key="2">
    <source>
        <dbReference type="EMBL" id="SCD21800.1"/>
    </source>
</evidence>
<dbReference type="Proteomes" id="UP000187464">
    <property type="component" value="Chromosome I"/>
</dbReference>
<keyword evidence="1" id="KW-1133">Transmembrane helix</keyword>